<keyword evidence="3" id="KW-0012">Acyltransferase</keyword>
<dbReference type="GO" id="GO:0016747">
    <property type="term" value="F:acyltransferase activity, transferring groups other than amino-acyl groups"/>
    <property type="evidence" value="ECO:0007669"/>
    <property type="project" value="InterPro"/>
</dbReference>
<keyword evidence="4" id="KW-1185">Reference proteome</keyword>
<feature type="transmembrane region" description="Helical" evidence="1">
    <location>
        <begin position="25"/>
        <end position="44"/>
    </location>
</feature>
<feature type="transmembrane region" description="Helical" evidence="1">
    <location>
        <begin position="95"/>
        <end position="112"/>
    </location>
</feature>
<evidence type="ECO:0000313" key="3">
    <source>
        <dbReference type="EMBL" id="MXO61330.1"/>
    </source>
</evidence>
<feature type="transmembrane region" description="Helical" evidence="1">
    <location>
        <begin position="185"/>
        <end position="205"/>
    </location>
</feature>
<feature type="transmembrane region" description="Helical" evidence="1">
    <location>
        <begin position="316"/>
        <end position="332"/>
    </location>
</feature>
<dbReference type="PANTHER" id="PTHR23028">
    <property type="entry name" value="ACETYLTRANSFERASE"/>
    <property type="match status" value="1"/>
</dbReference>
<feature type="transmembrane region" description="Helical" evidence="1">
    <location>
        <begin position="344"/>
        <end position="362"/>
    </location>
</feature>
<dbReference type="Proteomes" id="UP000433652">
    <property type="component" value="Unassembled WGS sequence"/>
</dbReference>
<reference evidence="3 4" key="1">
    <citation type="submission" date="2019-12" db="EMBL/GenBank/DDBJ databases">
        <title>Genomic-based taxomic classification of the family Erythrobacteraceae.</title>
        <authorList>
            <person name="Xu L."/>
        </authorList>
    </citation>
    <scope>NUCLEOTIDE SEQUENCE [LARGE SCALE GENOMIC DNA]</scope>
    <source>
        <strain evidence="3 4">MCCC 1K01500</strain>
    </source>
</reference>
<keyword evidence="1" id="KW-0472">Membrane</keyword>
<name>A0A6I4T1V8_9SPHN</name>
<dbReference type="AlphaFoldDB" id="A0A6I4T1V8"/>
<dbReference type="RefSeq" id="WP_201290973.1">
    <property type="nucleotide sequence ID" value="NZ_WTYM01000062.1"/>
</dbReference>
<organism evidence="3 4">
    <name type="scientific">Croceibacterium salegens</name>
    <dbReference type="NCBI Taxonomy" id="1737568"/>
    <lineage>
        <taxon>Bacteria</taxon>
        <taxon>Pseudomonadati</taxon>
        <taxon>Pseudomonadota</taxon>
        <taxon>Alphaproteobacteria</taxon>
        <taxon>Sphingomonadales</taxon>
        <taxon>Erythrobacteraceae</taxon>
        <taxon>Croceibacterium</taxon>
    </lineage>
</organism>
<proteinExistence type="predicted"/>
<dbReference type="PANTHER" id="PTHR23028:SF134">
    <property type="entry name" value="PUTATIVE (AFU_ORTHOLOGUE AFUA_4G08520)-RELATED"/>
    <property type="match status" value="1"/>
</dbReference>
<keyword evidence="3" id="KW-0808">Transferase</keyword>
<keyword evidence="1" id="KW-0812">Transmembrane</keyword>
<sequence length="383" mass="42638">MQSSASASSTTGIAPGKAHYVVLDGLRGVASLLVVLFHLFEAYAQGTPEKQIINHGYLAVDFFFLLSGFVVAYAYDDRWSKMTQWEFYKRRLIRLQPMIVMGSIIGAILFWFQDYSIFPKVSTATAWHVIFVAVVGFTMIPLPKSADIRGWDEMYPVNGPAWSLFYEYVANVLYAVGLRKLSNRALGVLVAVAAFAVIYLTVILGRGHLIGGWALDPSNIQIGLTRVMFPFFAGVLLMRLGKRIDTSAPFLLTSLLMIAALSLPRLGGTDQPWMNGAYEALCVIVFFPIIVAMGASRKTVDGASLRVARFFGDMSYPLYITHYPLIYIYTGWVVDNHIPPERGAIVGLGVFIATLAIAYASLRFYDLPVRRMLSARFLRRRLA</sequence>
<dbReference type="EMBL" id="WTYM01000062">
    <property type="protein sequence ID" value="MXO61330.1"/>
    <property type="molecule type" value="Genomic_DNA"/>
</dbReference>
<dbReference type="InterPro" id="IPR050879">
    <property type="entry name" value="Acyltransferase_3"/>
</dbReference>
<dbReference type="InterPro" id="IPR002656">
    <property type="entry name" value="Acyl_transf_3_dom"/>
</dbReference>
<feature type="domain" description="Acyltransferase 3" evidence="2">
    <location>
        <begin position="23"/>
        <end position="360"/>
    </location>
</feature>
<evidence type="ECO:0000256" key="1">
    <source>
        <dbReference type="SAM" id="Phobius"/>
    </source>
</evidence>
<feature type="transmembrane region" description="Helical" evidence="1">
    <location>
        <begin position="250"/>
        <end position="267"/>
    </location>
</feature>
<accession>A0A6I4T1V8</accession>
<feature type="transmembrane region" description="Helical" evidence="1">
    <location>
        <begin position="56"/>
        <end position="75"/>
    </location>
</feature>
<evidence type="ECO:0000259" key="2">
    <source>
        <dbReference type="Pfam" id="PF01757"/>
    </source>
</evidence>
<gene>
    <name evidence="3" type="ORF">GRI89_17440</name>
</gene>
<keyword evidence="1" id="KW-1133">Transmembrane helix</keyword>
<feature type="transmembrane region" description="Helical" evidence="1">
    <location>
        <begin position="220"/>
        <end position="238"/>
    </location>
</feature>
<dbReference type="Pfam" id="PF01757">
    <property type="entry name" value="Acyl_transf_3"/>
    <property type="match status" value="1"/>
</dbReference>
<feature type="transmembrane region" description="Helical" evidence="1">
    <location>
        <begin position="124"/>
        <end position="142"/>
    </location>
</feature>
<evidence type="ECO:0000313" key="4">
    <source>
        <dbReference type="Proteomes" id="UP000433652"/>
    </source>
</evidence>
<protein>
    <submittedName>
        <fullName evidence="3">Acyltransferase family protein</fullName>
    </submittedName>
</protein>
<comment type="caution">
    <text evidence="3">The sequence shown here is derived from an EMBL/GenBank/DDBJ whole genome shotgun (WGS) entry which is preliminary data.</text>
</comment>
<feature type="transmembrane region" description="Helical" evidence="1">
    <location>
        <begin position="162"/>
        <end position="178"/>
    </location>
</feature>
<feature type="transmembrane region" description="Helical" evidence="1">
    <location>
        <begin position="273"/>
        <end position="295"/>
    </location>
</feature>